<proteinExistence type="predicted"/>
<gene>
    <name evidence="7" type="ORF">HNR15_003520</name>
</gene>
<dbReference type="EMBL" id="JACCFW010000003">
    <property type="protein sequence ID" value="NYJ76502.1"/>
    <property type="molecule type" value="Genomic_DNA"/>
</dbReference>
<keyword evidence="2 4" id="KW-0238">DNA-binding</keyword>
<accession>A0A853DG42</accession>
<evidence type="ECO:0000256" key="3">
    <source>
        <dbReference type="ARBA" id="ARBA00023163"/>
    </source>
</evidence>
<protein>
    <submittedName>
        <fullName evidence="7">AcrR family transcriptional regulator</fullName>
    </submittedName>
</protein>
<evidence type="ECO:0000256" key="4">
    <source>
        <dbReference type="PROSITE-ProRule" id="PRU00335"/>
    </source>
</evidence>
<dbReference type="Gene3D" id="1.10.357.10">
    <property type="entry name" value="Tetracycline Repressor, domain 2"/>
    <property type="match status" value="1"/>
</dbReference>
<name>A0A853DG42_9MICO</name>
<keyword evidence="3" id="KW-0804">Transcription</keyword>
<reference evidence="7 8" key="1">
    <citation type="submission" date="2020-07" db="EMBL/GenBank/DDBJ databases">
        <title>Sequencing the genomes of 1000 actinobacteria strains.</title>
        <authorList>
            <person name="Klenk H.-P."/>
        </authorList>
    </citation>
    <scope>NUCLEOTIDE SEQUENCE [LARGE SCALE GENOMIC DNA]</scope>
    <source>
        <strain evidence="7 8">DSM 29531</strain>
    </source>
</reference>
<keyword evidence="8" id="KW-1185">Reference proteome</keyword>
<dbReference type="RefSeq" id="WP_179483894.1">
    <property type="nucleotide sequence ID" value="NZ_JACCFW010000003.1"/>
</dbReference>
<evidence type="ECO:0000313" key="7">
    <source>
        <dbReference type="EMBL" id="NYJ76502.1"/>
    </source>
</evidence>
<feature type="domain" description="HTH tetR-type" evidence="6">
    <location>
        <begin position="20"/>
        <end position="80"/>
    </location>
</feature>
<dbReference type="PANTHER" id="PTHR30055">
    <property type="entry name" value="HTH-TYPE TRANSCRIPTIONAL REGULATOR RUTR"/>
    <property type="match status" value="1"/>
</dbReference>
<comment type="caution">
    <text evidence="7">The sequence shown here is derived from an EMBL/GenBank/DDBJ whole genome shotgun (WGS) entry which is preliminary data.</text>
</comment>
<sequence>MPDGAKLPPSARTPRRHGATSTRAAILDAAEALFAERGYPASTIAEIARRAGVGTNTVYVGFANKAGIVTALIEQAADAASARASLEDISLATDGDQVIEALARGTRMTHERFHDVVTIAFDTANADPLIGHAMQAAIDGYRDRLHAAVTRIRELGALTDALTVPEAVDLLWFYLGLPPWRTVIDMGWTWDRAELFLATGAKRALLR</sequence>
<feature type="DNA-binding region" description="H-T-H motif" evidence="4">
    <location>
        <begin position="43"/>
        <end position="62"/>
    </location>
</feature>
<dbReference type="Proteomes" id="UP000571817">
    <property type="component" value="Unassembled WGS sequence"/>
</dbReference>
<dbReference type="InterPro" id="IPR050109">
    <property type="entry name" value="HTH-type_TetR-like_transc_reg"/>
</dbReference>
<dbReference type="AlphaFoldDB" id="A0A853DG42"/>
<dbReference type="Pfam" id="PF00440">
    <property type="entry name" value="TetR_N"/>
    <property type="match status" value="1"/>
</dbReference>
<evidence type="ECO:0000256" key="5">
    <source>
        <dbReference type="SAM" id="MobiDB-lite"/>
    </source>
</evidence>
<keyword evidence="1" id="KW-0805">Transcription regulation</keyword>
<dbReference type="InterPro" id="IPR001647">
    <property type="entry name" value="HTH_TetR"/>
</dbReference>
<dbReference type="PROSITE" id="PS50977">
    <property type="entry name" value="HTH_TETR_2"/>
    <property type="match status" value="1"/>
</dbReference>
<dbReference type="SUPFAM" id="SSF46689">
    <property type="entry name" value="Homeodomain-like"/>
    <property type="match status" value="1"/>
</dbReference>
<evidence type="ECO:0000256" key="1">
    <source>
        <dbReference type="ARBA" id="ARBA00023015"/>
    </source>
</evidence>
<dbReference type="GO" id="GO:0000976">
    <property type="term" value="F:transcription cis-regulatory region binding"/>
    <property type="evidence" value="ECO:0007669"/>
    <property type="project" value="TreeGrafter"/>
</dbReference>
<evidence type="ECO:0000259" key="6">
    <source>
        <dbReference type="PROSITE" id="PS50977"/>
    </source>
</evidence>
<feature type="region of interest" description="Disordered" evidence="5">
    <location>
        <begin position="1"/>
        <end position="20"/>
    </location>
</feature>
<evidence type="ECO:0000313" key="8">
    <source>
        <dbReference type="Proteomes" id="UP000571817"/>
    </source>
</evidence>
<dbReference type="PRINTS" id="PR00455">
    <property type="entry name" value="HTHTETR"/>
</dbReference>
<organism evidence="7 8">
    <name type="scientific">Allobranchiibius huperziae</name>
    <dbReference type="NCBI Taxonomy" id="1874116"/>
    <lineage>
        <taxon>Bacteria</taxon>
        <taxon>Bacillati</taxon>
        <taxon>Actinomycetota</taxon>
        <taxon>Actinomycetes</taxon>
        <taxon>Micrococcales</taxon>
        <taxon>Dermacoccaceae</taxon>
        <taxon>Allobranchiibius</taxon>
    </lineage>
</organism>
<evidence type="ECO:0000256" key="2">
    <source>
        <dbReference type="ARBA" id="ARBA00023125"/>
    </source>
</evidence>
<dbReference type="PANTHER" id="PTHR30055:SF234">
    <property type="entry name" value="HTH-TYPE TRANSCRIPTIONAL REGULATOR BETI"/>
    <property type="match status" value="1"/>
</dbReference>
<dbReference type="InterPro" id="IPR009057">
    <property type="entry name" value="Homeodomain-like_sf"/>
</dbReference>
<dbReference type="GO" id="GO:0003700">
    <property type="term" value="F:DNA-binding transcription factor activity"/>
    <property type="evidence" value="ECO:0007669"/>
    <property type="project" value="TreeGrafter"/>
</dbReference>